<evidence type="ECO:0000313" key="2">
    <source>
        <dbReference type="EMBL" id="KAF0042536.1"/>
    </source>
</evidence>
<proteinExistence type="predicted"/>
<accession>A0A6A4T4Q9</accession>
<feature type="region of interest" description="Disordered" evidence="1">
    <location>
        <begin position="1"/>
        <end position="47"/>
    </location>
</feature>
<sequence length="153" mass="17382">MNKAVQQKSRGPYEPCLSSPVPRPSVRVDRREGGAGRDRRISPRTGDVGIGTTNISISIRRNRNFLCMNRFIPGFKIFSVFAGTGMLYDLEGKRGVDKSVIREDGTLKELRRQWLQGKKKKIPLCFGEAQILGLVRTQRIHIRHDDDDDDDDN</sequence>
<evidence type="ECO:0000256" key="1">
    <source>
        <dbReference type="SAM" id="MobiDB-lite"/>
    </source>
</evidence>
<dbReference type="EMBL" id="VEVO01000005">
    <property type="protein sequence ID" value="KAF0042536.1"/>
    <property type="molecule type" value="Genomic_DNA"/>
</dbReference>
<protein>
    <submittedName>
        <fullName evidence="2">Uncharacterized protein</fullName>
    </submittedName>
</protein>
<gene>
    <name evidence="2" type="ORF">F2P81_006068</name>
</gene>
<organism evidence="2 3">
    <name type="scientific">Scophthalmus maximus</name>
    <name type="common">Turbot</name>
    <name type="synonym">Psetta maxima</name>
    <dbReference type="NCBI Taxonomy" id="52904"/>
    <lineage>
        <taxon>Eukaryota</taxon>
        <taxon>Metazoa</taxon>
        <taxon>Chordata</taxon>
        <taxon>Craniata</taxon>
        <taxon>Vertebrata</taxon>
        <taxon>Euteleostomi</taxon>
        <taxon>Actinopterygii</taxon>
        <taxon>Neopterygii</taxon>
        <taxon>Teleostei</taxon>
        <taxon>Neoteleostei</taxon>
        <taxon>Acanthomorphata</taxon>
        <taxon>Carangaria</taxon>
        <taxon>Pleuronectiformes</taxon>
        <taxon>Pleuronectoidei</taxon>
        <taxon>Scophthalmidae</taxon>
        <taxon>Scophthalmus</taxon>
    </lineage>
</organism>
<feature type="compositionally biased region" description="Basic and acidic residues" evidence="1">
    <location>
        <begin position="26"/>
        <end position="41"/>
    </location>
</feature>
<dbReference type="AlphaFoldDB" id="A0A6A4T4Q9"/>
<dbReference type="Proteomes" id="UP000438429">
    <property type="component" value="Unassembled WGS sequence"/>
</dbReference>
<name>A0A6A4T4Q9_SCOMX</name>
<comment type="caution">
    <text evidence="2">The sequence shown here is derived from an EMBL/GenBank/DDBJ whole genome shotgun (WGS) entry which is preliminary data.</text>
</comment>
<evidence type="ECO:0000313" key="3">
    <source>
        <dbReference type="Proteomes" id="UP000438429"/>
    </source>
</evidence>
<reference evidence="2 3" key="1">
    <citation type="submission" date="2019-06" db="EMBL/GenBank/DDBJ databases">
        <title>Draft genomes of female and male turbot (Scophthalmus maximus).</title>
        <authorList>
            <person name="Xu H."/>
            <person name="Xu X.-W."/>
            <person name="Shao C."/>
            <person name="Chen S."/>
        </authorList>
    </citation>
    <scope>NUCLEOTIDE SEQUENCE [LARGE SCALE GENOMIC DNA]</scope>
    <source>
        <strain evidence="2">Ysfricsl-2016a</strain>
        <tissue evidence="2">Blood</tissue>
    </source>
</reference>